<dbReference type="Proteomes" id="UP000656881">
    <property type="component" value="Unassembled WGS sequence"/>
</dbReference>
<evidence type="ECO:0000313" key="3">
    <source>
        <dbReference type="Proteomes" id="UP000656881"/>
    </source>
</evidence>
<comment type="caution">
    <text evidence="2">The sequence shown here is derived from an EMBL/GenBank/DDBJ whole genome shotgun (WGS) entry which is preliminary data.</text>
</comment>
<keyword evidence="3" id="KW-1185">Reference proteome</keyword>
<evidence type="ECO:0000256" key="1">
    <source>
        <dbReference type="SAM" id="MobiDB-lite"/>
    </source>
</evidence>
<evidence type="ECO:0000313" key="2">
    <source>
        <dbReference type="EMBL" id="GGO59059.1"/>
    </source>
</evidence>
<gene>
    <name evidence="2" type="ORF">GCM10012286_79790</name>
</gene>
<organism evidence="2 3">
    <name type="scientific">Streptomyces lasiicapitis</name>
    <dbReference type="NCBI Taxonomy" id="1923961"/>
    <lineage>
        <taxon>Bacteria</taxon>
        <taxon>Bacillati</taxon>
        <taxon>Actinomycetota</taxon>
        <taxon>Actinomycetes</taxon>
        <taxon>Kitasatosporales</taxon>
        <taxon>Streptomycetaceae</taxon>
        <taxon>Streptomyces</taxon>
    </lineage>
</organism>
<feature type="region of interest" description="Disordered" evidence="1">
    <location>
        <begin position="20"/>
        <end position="62"/>
    </location>
</feature>
<reference evidence="3" key="1">
    <citation type="journal article" date="2019" name="Int. J. Syst. Evol. Microbiol.">
        <title>The Global Catalogue of Microorganisms (GCM) 10K type strain sequencing project: providing services to taxonomists for standard genome sequencing and annotation.</title>
        <authorList>
            <consortium name="The Broad Institute Genomics Platform"/>
            <consortium name="The Broad Institute Genome Sequencing Center for Infectious Disease"/>
            <person name="Wu L."/>
            <person name="Ma J."/>
        </authorList>
    </citation>
    <scope>NUCLEOTIDE SEQUENCE [LARGE SCALE GENOMIC DNA]</scope>
    <source>
        <strain evidence="3">CGMCC 4.7349</strain>
    </source>
</reference>
<dbReference type="EMBL" id="BMNG01000026">
    <property type="protein sequence ID" value="GGO59059.1"/>
    <property type="molecule type" value="Genomic_DNA"/>
</dbReference>
<name>A0ABQ2MWH2_9ACTN</name>
<sequence length="62" mass="7106">MPQDRDPQARLYMHRLMCGHEPTPTHAERPARTRPNPSQVREGRLHMYRLMSGGDVPEGRGA</sequence>
<proteinExistence type="predicted"/>
<protein>
    <submittedName>
        <fullName evidence="2">Uncharacterized protein</fullName>
    </submittedName>
</protein>
<accession>A0ABQ2MWH2</accession>